<organism evidence="3 4">
    <name type="scientific">Agrobacterium rosae</name>
    <dbReference type="NCBI Taxonomy" id="1972867"/>
    <lineage>
        <taxon>Bacteria</taxon>
        <taxon>Pseudomonadati</taxon>
        <taxon>Pseudomonadota</taxon>
        <taxon>Alphaproteobacteria</taxon>
        <taxon>Hyphomicrobiales</taxon>
        <taxon>Rhizobiaceae</taxon>
        <taxon>Rhizobium/Agrobacterium group</taxon>
        <taxon>Agrobacterium</taxon>
    </lineage>
</organism>
<feature type="chain" id="PRO_5010170737" description="DUF695 domain-containing protein" evidence="1">
    <location>
        <begin position="23"/>
        <end position="160"/>
    </location>
</feature>
<dbReference type="RefSeq" id="WP_083731560.1">
    <property type="nucleotide sequence ID" value="NZ_FMUE01000016.1"/>
</dbReference>
<dbReference type="Pfam" id="PF05117">
    <property type="entry name" value="DUF695"/>
    <property type="match status" value="1"/>
</dbReference>
<protein>
    <recommendedName>
        <fullName evidence="2">DUF695 domain-containing protein</fullName>
    </recommendedName>
</protein>
<gene>
    <name evidence="3" type="ORF">DSM25559_4537</name>
</gene>
<sequence length="160" mass="17977">MKLLMAFFAAITAWVVPMNSNAKDIYFTATGQEDGNALIFRSLKAMPAGVHEADLPHRVVILWRYETDLNGMPDADANNAQIALEDALLPLDVNEIGRQMLVVTGNNRKAWLWYVKDFDSWLAQLNKRLTTSPAYPIDISHSYEPQWSSYKDFIAGVSGL</sequence>
<dbReference type="EMBL" id="FMUE01000016">
    <property type="protein sequence ID" value="SCX34652.1"/>
    <property type="molecule type" value="Genomic_DNA"/>
</dbReference>
<accession>A0A1R3U1C3</accession>
<reference evidence="4" key="1">
    <citation type="submission" date="2016-10" db="EMBL/GenBank/DDBJ databases">
        <authorList>
            <person name="Wibberg D."/>
        </authorList>
    </citation>
    <scope>NUCLEOTIDE SEQUENCE [LARGE SCALE GENOMIC DNA]</scope>
</reference>
<dbReference type="Proteomes" id="UP000187891">
    <property type="component" value="Unassembled WGS sequence"/>
</dbReference>
<evidence type="ECO:0000256" key="1">
    <source>
        <dbReference type="SAM" id="SignalP"/>
    </source>
</evidence>
<feature type="signal peptide" evidence="1">
    <location>
        <begin position="1"/>
        <end position="22"/>
    </location>
</feature>
<proteinExistence type="predicted"/>
<evidence type="ECO:0000313" key="4">
    <source>
        <dbReference type="Proteomes" id="UP000187891"/>
    </source>
</evidence>
<name>A0A1R3U1C3_9HYPH</name>
<keyword evidence="1" id="KW-0732">Signal</keyword>
<feature type="domain" description="DUF695" evidence="2">
    <location>
        <begin position="36"/>
        <end position="154"/>
    </location>
</feature>
<dbReference type="AlphaFoldDB" id="A0A1R3U1C3"/>
<evidence type="ECO:0000313" key="3">
    <source>
        <dbReference type="EMBL" id="SCX34652.1"/>
    </source>
</evidence>
<dbReference type="InterPro" id="IPR016097">
    <property type="entry name" value="DUF695"/>
</dbReference>
<evidence type="ECO:0000259" key="2">
    <source>
        <dbReference type="Pfam" id="PF05117"/>
    </source>
</evidence>